<dbReference type="SUPFAM" id="SSF47384">
    <property type="entry name" value="Homodimeric domain of signal transducing histidine kinase"/>
    <property type="match status" value="1"/>
</dbReference>
<dbReference type="PROSITE" id="PS50109">
    <property type="entry name" value="HIS_KIN"/>
    <property type="match status" value="1"/>
</dbReference>
<dbReference type="InterPro" id="IPR003594">
    <property type="entry name" value="HATPase_dom"/>
</dbReference>
<dbReference type="InterPro" id="IPR000014">
    <property type="entry name" value="PAS"/>
</dbReference>
<dbReference type="SMART" id="SM00448">
    <property type="entry name" value="REC"/>
    <property type="match status" value="1"/>
</dbReference>
<evidence type="ECO:0000256" key="5">
    <source>
        <dbReference type="ARBA" id="ARBA00022741"/>
    </source>
</evidence>
<evidence type="ECO:0000259" key="15">
    <source>
        <dbReference type="PROSITE" id="PS50113"/>
    </source>
</evidence>
<dbReference type="InterPro" id="IPR013656">
    <property type="entry name" value="PAS_4"/>
</dbReference>
<keyword evidence="10" id="KW-1133">Transmembrane helix</keyword>
<evidence type="ECO:0000313" key="17">
    <source>
        <dbReference type="Proteomes" id="UP001209681"/>
    </source>
</evidence>
<keyword evidence="10" id="KW-0472">Membrane</keyword>
<proteinExistence type="predicted"/>
<evidence type="ECO:0000256" key="1">
    <source>
        <dbReference type="ARBA" id="ARBA00000085"/>
    </source>
</evidence>
<keyword evidence="17" id="KW-1185">Reference proteome</keyword>
<dbReference type="InterPro" id="IPR001789">
    <property type="entry name" value="Sig_transdc_resp-reg_receiver"/>
</dbReference>
<dbReference type="InterPro" id="IPR003661">
    <property type="entry name" value="HisK_dim/P_dom"/>
</dbReference>
<accession>A0ABT3N586</accession>
<dbReference type="EMBL" id="JAPFPW010000001">
    <property type="protein sequence ID" value="MCW7752614.1"/>
    <property type="molecule type" value="Genomic_DNA"/>
</dbReference>
<dbReference type="PANTHER" id="PTHR43065:SF42">
    <property type="entry name" value="TWO-COMPONENT SENSOR PPRA"/>
    <property type="match status" value="1"/>
</dbReference>
<dbReference type="PRINTS" id="PR00344">
    <property type="entry name" value="BCTRLSENSOR"/>
</dbReference>
<dbReference type="RefSeq" id="WP_265423478.1">
    <property type="nucleotide sequence ID" value="NZ_JAPFPW010000001.1"/>
</dbReference>
<keyword evidence="7" id="KW-0067">ATP-binding</keyword>
<feature type="domain" description="PAS" evidence="14">
    <location>
        <begin position="509"/>
        <end position="549"/>
    </location>
</feature>
<reference evidence="16 17" key="1">
    <citation type="submission" date="2022-11" db="EMBL/GenBank/DDBJ databases">
        <title>Desulfobotulus tamanensis H1 sp. nov. - anaerobic, alkaliphilic, sulphate reducing bacterium isolated from terrestrial mud volcano.</title>
        <authorList>
            <person name="Frolova A."/>
            <person name="Merkel A.Y."/>
            <person name="Slobodkin A.I."/>
        </authorList>
    </citation>
    <scope>NUCLEOTIDE SEQUENCE [LARGE SCALE GENOMIC DNA]</scope>
    <source>
        <strain evidence="16 17">H1</strain>
    </source>
</reference>
<dbReference type="PROSITE" id="PS50112">
    <property type="entry name" value="PAS"/>
    <property type="match status" value="1"/>
</dbReference>
<feature type="domain" description="Histidine kinase" evidence="12">
    <location>
        <begin position="778"/>
        <end position="1002"/>
    </location>
</feature>
<evidence type="ECO:0000259" key="14">
    <source>
        <dbReference type="PROSITE" id="PS50112"/>
    </source>
</evidence>
<keyword evidence="10" id="KW-0812">Transmembrane</keyword>
<feature type="domain" description="PAC" evidence="15">
    <location>
        <begin position="456"/>
        <end position="508"/>
    </location>
</feature>
<dbReference type="InterPro" id="IPR035965">
    <property type="entry name" value="PAS-like_dom_sf"/>
</dbReference>
<dbReference type="Gene3D" id="1.10.287.130">
    <property type="match status" value="1"/>
</dbReference>
<dbReference type="Pfam" id="PF00512">
    <property type="entry name" value="HisKA"/>
    <property type="match status" value="1"/>
</dbReference>
<dbReference type="SUPFAM" id="SSF55874">
    <property type="entry name" value="ATPase domain of HSP90 chaperone/DNA topoisomerase II/histidine kinase"/>
    <property type="match status" value="1"/>
</dbReference>
<organism evidence="16 17">
    <name type="scientific">Desulfobotulus pelophilus</name>
    <dbReference type="NCBI Taxonomy" id="2823377"/>
    <lineage>
        <taxon>Bacteria</taxon>
        <taxon>Pseudomonadati</taxon>
        <taxon>Thermodesulfobacteriota</taxon>
        <taxon>Desulfobacteria</taxon>
        <taxon>Desulfobacterales</taxon>
        <taxon>Desulfobacteraceae</taxon>
        <taxon>Desulfobotulus</taxon>
    </lineage>
</organism>
<dbReference type="InterPro" id="IPR000700">
    <property type="entry name" value="PAS-assoc_C"/>
</dbReference>
<dbReference type="SMART" id="SM00086">
    <property type="entry name" value="PAC"/>
    <property type="match status" value="3"/>
</dbReference>
<evidence type="ECO:0000256" key="3">
    <source>
        <dbReference type="ARBA" id="ARBA00022553"/>
    </source>
</evidence>
<evidence type="ECO:0000256" key="6">
    <source>
        <dbReference type="ARBA" id="ARBA00022777"/>
    </source>
</evidence>
<feature type="chain" id="PRO_5046663970" description="histidine kinase" evidence="11">
    <location>
        <begin position="29"/>
        <end position="1140"/>
    </location>
</feature>
<evidence type="ECO:0000256" key="10">
    <source>
        <dbReference type="SAM" id="Phobius"/>
    </source>
</evidence>
<dbReference type="Gene3D" id="3.30.565.10">
    <property type="entry name" value="Histidine kinase-like ATPase, C-terminal domain"/>
    <property type="match status" value="1"/>
</dbReference>
<protein>
    <recommendedName>
        <fullName evidence="2">histidine kinase</fullName>
        <ecNumber evidence="2">2.7.13.3</ecNumber>
    </recommendedName>
</protein>
<dbReference type="Pfam" id="PF02518">
    <property type="entry name" value="HATPase_c"/>
    <property type="match status" value="1"/>
</dbReference>
<dbReference type="SMART" id="SM00388">
    <property type="entry name" value="HisKA"/>
    <property type="match status" value="1"/>
</dbReference>
<comment type="caution">
    <text evidence="16">The sequence shown here is derived from an EMBL/GenBank/DDBJ whole genome shotgun (WGS) entry which is preliminary data.</text>
</comment>
<dbReference type="InterPro" id="IPR007487">
    <property type="entry name" value="ABC_transpt-TYRBP-like"/>
</dbReference>
<feature type="domain" description="PAC" evidence="15">
    <location>
        <begin position="584"/>
        <end position="636"/>
    </location>
</feature>
<dbReference type="InterPro" id="IPR001610">
    <property type="entry name" value="PAC"/>
</dbReference>
<keyword evidence="5" id="KW-0547">Nucleotide-binding</keyword>
<feature type="modified residue" description="4-aspartylphosphate" evidence="9">
    <location>
        <position position="1072"/>
    </location>
</feature>
<dbReference type="InterPro" id="IPR004358">
    <property type="entry name" value="Sig_transdc_His_kin-like_C"/>
</dbReference>
<evidence type="ECO:0000259" key="12">
    <source>
        <dbReference type="PROSITE" id="PS50109"/>
    </source>
</evidence>
<evidence type="ECO:0000313" key="16">
    <source>
        <dbReference type="EMBL" id="MCW7752614.1"/>
    </source>
</evidence>
<feature type="signal peptide" evidence="11">
    <location>
        <begin position="1"/>
        <end position="28"/>
    </location>
</feature>
<dbReference type="CDD" id="cd00130">
    <property type="entry name" value="PAS"/>
    <property type="match status" value="2"/>
</dbReference>
<gene>
    <name evidence="16" type="ORF">OOT00_01285</name>
</gene>
<keyword evidence="11" id="KW-0732">Signal</keyword>
<dbReference type="Pfam" id="PF04392">
    <property type="entry name" value="ABC_sub_bind"/>
    <property type="match status" value="1"/>
</dbReference>
<dbReference type="NCBIfam" id="TIGR00229">
    <property type="entry name" value="sensory_box"/>
    <property type="match status" value="3"/>
</dbReference>
<dbReference type="InterPro" id="IPR036890">
    <property type="entry name" value="HATPase_C_sf"/>
</dbReference>
<evidence type="ECO:0000256" key="2">
    <source>
        <dbReference type="ARBA" id="ARBA00012438"/>
    </source>
</evidence>
<keyword evidence="4" id="KW-0808">Transferase</keyword>
<dbReference type="EC" id="2.7.13.3" evidence="2"/>
<dbReference type="SMART" id="SM00091">
    <property type="entry name" value="PAS"/>
    <property type="match status" value="3"/>
</dbReference>
<keyword evidence="3 9" id="KW-0597">Phosphoprotein</keyword>
<dbReference type="Gene3D" id="3.40.50.2300">
    <property type="match status" value="3"/>
</dbReference>
<dbReference type="Proteomes" id="UP001209681">
    <property type="component" value="Unassembled WGS sequence"/>
</dbReference>
<dbReference type="PROSITE" id="PS50113">
    <property type="entry name" value="PAC"/>
    <property type="match status" value="3"/>
</dbReference>
<sequence>MMTVKNTSRLFLMGIMLSVLLLSAAAGADERLKKRVVYLNSYEDGYVWSDTLLQGVRDVLQETSYAVELHVEYMDTKRYPDPGLRPYLMDLYAYKYGDLSIDAVVAADDYAFDFILEHRDLLFPGIPIVFCGVNDYQPHRIEGIPAITGVAESFSVVENVELALRFRPSARRMVVVGDESFTGGATMAVIRQVAHLFEDRLDIEYWSDLDMEVAIDAVGRLPEDTFIFYVPYYEYLQGTYYSADDILERICQNASVPVFTFWEFLMGSGAVGGQLTSGSRHGKMAGEMLVQVLDGMLPEKIPVITEDPYILLFDYLALQRWGIRSALLPDGSHFINEPRHFYELNREVFWTIMGSMALLAGVLILLVLNIARRRVVEEKIKDQLSFLKILMNTIPIPIYFKDKGARFLGCNNSFEQWFGVQVRNIVDKGDAVLQGRHPVRLSDEVDDALFRDPGVRVYENRIYDASGVYRHVILTKATYLNARGEILGLVGVINDVHDIKTAQENLCIAEERYRSIFENVSKGLFIANPEGRLTHMNRAFARILGYGTEGEALEKTGGLLEFHYVDPENRKVFWEILLSGREVAGFELAFYTRDRKKRWAALNARAVYDTEGRMVHVEGIAEDITKRRRAEMALMESRQRLWLVLDNIPQLVFWQDRELRIMGMNRSSAGFFGLENGPRVIGKTLFELLPDKDDAAMLMERGERAVQLQEPVYRFKCRIQDGRGRKVWLEINKVPLIGADGVANGVLSCAEDITQKVTLERQLLQSQKMEALGRLSGGIAHDFNNILTSIINSAELAMEDLEEGSMGRRDLERVLRAGERGSGMIKKILAFSRPGKEEFQCVDLRPVIQEGLDLLRTSVPGHIRLEENFCAEQALVCMADPTQIHQVLMNLCTNALQAMGMLPGVLEIALTSLALDDTSAMALGLPPGLFARLTVADNGPGIDSVVLDKIFDPFFTTREKGGGSGLGLSMVHGIVRAHGGVVQVSSVPSEKTVFDVYLPLEGKGSASCASLLESVAEGNERLLFVEDDPDQRETVPRILQGLGYRVVVAANADEALSRMESSEKRFHLVLTDYDMPGSDGLQFAAHLHSMHPDLPVILVTGGGMAETFQPIDNICAVISKPYSRDSLNRVIRSALDVRLH</sequence>
<evidence type="ECO:0000256" key="7">
    <source>
        <dbReference type="ARBA" id="ARBA00022840"/>
    </source>
</evidence>
<dbReference type="Pfam" id="PF00989">
    <property type="entry name" value="PAS"/>
    <property type="match status" value="1"/>
</dbReference>
<dbReference type="CDD" id="cd00082">
    <property type="entry name" value="HisKA"/>
    <property type="match status" value="1"/>
</dbReference>
<dbReference type="PANTHER" id="PTHR43065">
    <property type="entry name" value="SENSOR HISTIDINE KINASE"/>
    <property type="match status" value="1"/>
</dbReference>
<name>A0ABT3N586_9BACT</name>
<dbReference type="SUPFAM" id="SSF52172">
    <property type="entry name" value="CheY-like"/>
    <property type="match status" value="1"/>
</dbReference>
<evidence type="ECO:0000256" key="4">
    <source>
        <dbReference type="ARBA" id="ARBA00022679"/>
    </source>
</evidence>
<dbReference type="InterPro" id="IPR005467">
    <property type="entry name" value="His_kinase_dom"/>
</dbReference>
<dbReference type="CDD" id="cd00156">
    <property type="entry name" value="REC"/>
    <property type="match status" value="1"/>
</dbReference>
<dbReference type="Gene3D" id="3.30.450.20">
    <property type="entry name" value="PAS domain"/>
    <property type="match status" value="3"/>
</dbReference>
<evidence type="ECO:0000256" key="8">
    <source>
        <dbReference type="ARBA" id="ARBA00023012"/>
    </source>
</evidence>
<dbReference type="InterPro" id="IPR013767">
    <property type="entry name" value="PAS_fold"/>
</dbReference>
<dbReference type="Pfam" id="PF08448">
    <property type="entry name" value="PAS_4"/>
    <property type="match status" value="2"/>
</dbReference>
<feature type="domain" description="Response regulatory" evidence="13">
    <location>
        <begin position="1021"/>
        <end position="1135"/>
    </location>
</feature>
<dbReference type="InterPro" id="IPR036097">
    <property type="entry name" value="HisK_dim/P_sf"/>
</dbReference>
<feature type="transmembrane region" description="Helical" evidence="10">
    <location>
        <begin position="383"/>
        <end position="400"/>
    </location>
</feature>
<dbReference type="PROSITE" id="PS50110">
    <property type="entry name" value="RESPONSE_REGULATORY"/>
    <property type="match status" value="1"/>
</dbReference>
<evidence type="ECO:0000259" key="13">
    <source>
        <dbReference type="PROSITE" id="PS50110"/>
    </source>
</evidence>
<comment type="catalytic activity">
    <reaction evidence="1">
        <text>ATP + protein L-histidine = ADP + protein N-phospho-L-histidine.</text>
        <dbReference type="EC" id="2.7.13.3"/>
    </reaction>
</comment>
<evidence type="ECO:0000256" key="11">
    <source>
        <dbReference type="SAM" id="SignalP"/>
    </source>
</evidence>
<dbReference type="InterPro" id="IPR011006">
    <property type="entry name" value="CheY-like_superfamily"/>
</dbReference>
<feature type="domain" description="PAC" evidence="15">
    <location>
        <begin position="713"/>
        <end position="765"/>
    </location>
</feature>
<dbReference type="SUPFAM" id="SSF55785">
    <property type="entry name" value="PYP-like sensor domain (PAS domain)"/>
    <property type="match status" value="3"/>
</dbReference>
<keyword evidence="6" id="KW-0418">Kinase</keyword>
<keyword evidence="8" id="KW-0902">Two-component regulatory system</keyword>
<evidence type="ECO:0000256" key="9">
    <source>
        <dbReference type="PROSITE-ProRule" id="PRU00169"/>
    </source>
</evidence>
<dbReference type="SMART" id="SM00387">
    <property type="entry name" value="HATPase_c"/>
    <property type="match status" value="1"/>
</dbReference>
<dbReference type="Pfam" id="PF00072">
    <property type="entry name" value="Response_reg"/>
    <property type="match status" value="1"/>
</dbReference>
<feature type="transmembrane region" description="Helical" evidence="10">
    <location>
        <begin position="348"/>
        <end position="371"/>
    </location>
</feature>